<sequence length="381" mass="44477">MKHISFLFVLFSALFSAQKLQVVDAENGKPIANARIILTDQLLYTNEDGFAPVDENSRDFEVSASGFKKENFKNFSSVIKLEPVFKNIEEVKIINVDIKKIIEDLHKNYNKRYFDKPSLYDITFKSKSFNNDSLFFMVIAEAKLWTKSNSYNFRDGFKKNYDEILQIQLNNVKYKKKSSKGVFNVKTNEFEHASMGDYFFSFEIYRLLANMNIKNSKITGRLISEDNDNQVIYVKVQSERGIDVSGEITYNKIDKVITLYDLNYQQENFPVYKRTNKDGVEFDYQLGNARVIFDFYKKDGSYIPASKKITGEKFFVSYDGKKDERSFTTEIVYNTFTKSDKKGLDPKVDFNKSIWENVPVKEDKEATILLSKEEQEFINQK</sequence>
<dbReference type="KEGG" id="cil:EG358_10285"/>
<reference evidence="1 3" key="1">
    <citation type="submission" date="2017-01" db="EMBL/GenBank/DDBJ databases">
        <authorList>
            <person name="Varghese N."/>
            <person name="Submissions S."/>
        </authorList>
    </citation>
    <scope>NUCLEOTIDE SEQUENCE [LARGE SCALE GENOMIC DNA]</scope>
    <source>
        <strain evidence="1 3">ATCC 27950</strain>
    </source>
</reference>
<dbReference type="Proteomes" id="UP000185725">
    <property type="component" value="Unassembled WGS sequence"/>
</dbReference>
<dbReference type="GeneID" id="303674089"/>
<gene>
    <name evidence="2" type="ORF">NCTC13560_02688</name>
    <name evidence="1" type="ORF">SAMN05421682_103147</name>
</gene>
<proteinExistence type="predicted"/>
<dbReference type="EMBL" id="UFVS01000001">
    <property type="protein sequence ID" value="SUX44723.1"/>
    <property type="molecule type" value="Genomic_DNA"/>
</dbReference>
<evidence type="ECO:0000313" key="3">
    <source>
        <dbReference type="Proteomes" id="UP000185725"/>
    </source>
</evidence>
<dbReference type="RefSeq" id="WP_076559088.1">
    <property type="nucleotide sequence ID" value="NZ_CP033929.1"/>
</dbReference>
<evidence type="ECO:0000313" key="1">
    <source>
        <dbReference type="EMBL" id="SIQ20105.1"/>
    </source>
</evidence>
<keyword evidence="3" id="KW-1185">Reference proteome</keyword>
<accession>A0A381FDX4</accession>
<name>A0A381FDX4_9FLAO</name>
<dbReference type="Proteomes" id="UP000255231">
    <property type="component" value="Unassembled WGS sequence"/>
</dbReference>
<dbReference type="EMBL" id="FTMF01000003">
    <property type="protein sequence ID" value="SIQ20105.1"/>
    <property type="molecule type" value="Genomic_DNA"/>
</dbReference>
<dbReference type="AlphaFoldDB" id="A0A381FDX4"/>
<evidence type="ECO:0000313" key="2">
    <source>
        <dbReference type="EMBL" id="SUX44723.1"/>
    </source>
</evidence>
<reference evidence="2 4" key="2">
    <citation type="submission" date="2018-06" db="EMBL/GenBank/DDBJ databases">
        <authorList>
            <consortium name="Pathogen Informatics"/>
            <person name="Doyle S."/>
        </authorList>
    </citation>
    <scope>NUCLEOTIDE SEQUENCE [LARGE SCALE GENOMIC DNA]</scope>
    <source>
        <strain evidence="2 4">NCTC13560</strain>
    </source>
</reference>
<organism evidence="2 4">
    <name type="scientific">Chryseobacterium indoltheticum</name>
    <dbReference type="NCBI Taxonomy" id="254"/>
    <lineage>
        <taxon>Bacteria</taxon>
        <taxon>Pseudomonadati</taxon>
        <taxon>Bacteroidota</taxon>
        <taxon>Flavobacteriia</taxon>
        <taxon>Flavobacteriales</taxon>
        <taxon>Weeksellaceae</taxon>
        <taxon>Chryseobacterium group</taxon>
        <taxon>Chryseobacterium</taxon>
    </lineage>
</organism>
<dbReference type="OrthoDB" id="1220906at2"/>
<protein>
    <recommendedName>
        <fullName evidence="5">Carboxypeptidase-like regulatory domain-containing protein</fullName>
    </recommendedName>
</protein>
<evidence type="ECO:0000313" key="4">
    <source>
        <dbReference type="Proteomes" id="UP000255231"/>
    </source>
</evidence>
<evidence type="ECO:0008006" key="5">
    <source>
        <dbReference type="Google" id="ProtNLM"/>
    </source>
</evidence>